<dbReference type="Proteomes" id="UP000366051">
    <property type="component" value="Chromosome"/>
</dbReference>
<dbReference type="Pfam" id="PF00395">
    <property type="entry name" value="SLH"/>
    <property type="match status" value="3"/>
</dbReference>
<dbReference type="EMBL" id="CP045875">
    <property type="protein sequence ID" value="QGG48412.1"/>
    <property type="molecule type" value="Genomic_DNA"/>
</dbReference>
<dbReference type="AlphaFoldDB" id="A0A5Q2N528"/>
<dbReference type="KEGG" id="hcv:FTV88_2314"/>
<proteinExistence type="predicted"/>
<protein>
    <recommendedName>
        <fullName evidence="2">SLH domain-containing protein</fullName>
    </recommendedName>
</protein>
<evidence type="ECO:0000313" key="4">
    <source>
        <dbReference type="Proteomes" id="UP000366051"/>
    </source>
</evidence>
<accession>A0A5Q2N528</accession>
<evidence type="ECO:0000313" key="3">
    <source>
        <dbReference type="EMBL" id="QGG48412.1"/>
    </source>
</evidence>
<dbReference type="PANTHER" id="PTHR43308:SF5">
    <property type="entry name" value="S-LAYER PROTEIN _ PEPTIDOGLYCAN ENDO-BETA-N-ACETYLGLUCOSAMINIDASE"/>
    <property type="match status" value="1"/>
</dbReference>
<feature type="domain" description="SLH" evidence="2">
    <location>
        <begin position="270"/>
        <end position="331"/>
    </location>
</feature>
<evidence type="ECO:0000259" key="2">
    <source>
        <dbReference type="PROSITE" id="PS51272"/>
    </source>
</evidence>
<feature type="domain" description="SLH" evidence="2">
    <location>
        <begin position="206"/>
        <end position="269"/>
    </location>
</feature>
<dbReference type="PANTHER" id="PTHR43308">
    <property type="entry name" value="OUTER MEMBRANE PROTEIN ALPHA-RELATED"/>
    <property type="match status" value="1"/>
</dbReference>
<sequence>MHKMRTFLAPMLVFAMLFTFLPLAVAEEGVVNPEAMGTTDLEALLLEMDTDALVEDLLTSPELGQLALRAAMGEAFSLQLQAELTEGEFSHGTASLMIADNQQDLLALLAAYGQLQKGADIVDVTADVNMEDLFTRLQLNGQDVEALTQEELELLYEEYVLPFNVEEALATGAYQVRIALMDVTNAASPLMILAKTLEFGTEGTAEVPAVLTDIEGHWAKAEILEAFEKGLIMGYQDKTFKPNQEITRVEFFVLAARAFGLESGEENLPFTDAGLIYNDYKAAVSAAVDAGILDGYDNGDGTFSLKPEQKITRDEMATFVAKALGLELSDATLTFADASEIADWAAPYVATAAEKGIVNGHANNTFEPRGITTRAQAAVLFLNVLNYLEQQ</sequence>
<keyword evidence="4" id="KW-1185">Reference proteome</keyword>
<evidence type="ECO:0000256" key="1">
    <source>
        <dbReference type="ARBA" id="ARBA00022737"/>
    </source>
</evidence>
<dbReference type="RefSeq" id="WP_243137510.1">
    <property type="nucleotide sequence ID" value="NZ_CP045875.1"/>
</dbReference>
<dbReference type="PROSITE" id="PS51272">
    <property type="entry name" value="SLH"/>
    <property type="match status" value="3"/>
</dbReference>
<keyword evidence="1" id="KW-0677">Repeat</keyword>
<reference evidence="4" key="1">
    <citation type="submission" date="2019-11" db="EMBL/GenBank/DDBJ databases">
        <title>Genome sequence of Heliorestis convoluta strain HH, an alkaliphilic and minimalistic phototrophic bacterium from a soda lake in Egypt.</title>
        <authorList>
            <person name="Dewey E.D."/>
            <person name="Stokes L.M."/>
            <person name="Burchell B.M."/>
            <person name="Shaffer K.N."/>
            <person name="Huntington A.M."/>
            <person name="Baker J.M."/>
            <person name="Nadendla S."/>
            <person name="Giglio M.G."/>
            <person name="Touchman J.W."/>
            <person name="Blankenship R.E."/>
            <person name="Madigan M.T."/>
            <person name="Sattley W.M."/>
        </authorList>
    </citation>
    <scope>NUCLEOTIDE SEQUENCE [LARGE SCALE GENOMIC DNA]</scope>
    <source>
        <strain evidence="4">HH</strain>
    </source>
</reference>
<organism evidence="3 4">
    <name type="scientific">Heliorestis convoluta</name>
    <dbReference type="NCBI Taxonomy" id="356322"/>
    <lineage>
        <taxon>Bacteria</taxon>
        <taxon>Bacillati</taxon>
        <taxon>Bacillota</taxon>
        <taxon>Clostridia</taxon>
        <taxon>Eubacteriales</taxon>
        <taxon>Heliobacteriaceae</taxon>
        <taxon>Heliorestis</taxon>
    </lineage>
</organism>
<gene>
    <name evidence="3" type="ORF">FTV88_2314</name>
</gene>
<name>A0A5Q2N528_9FIRM</name>
<feature type="domain" description="SLH" evidence="2">
    <location>
        <begin position="332"/>
        <end position="391"/>
    </location>
</feature>
<dbReference type="InterPro" id="IPR001119">
    <property type="entry name" value="SLH_dom"/>
</dbReference>
<dbReference type="InterPro" id="IPR051465">
    <property type="entry name" value="Cell_Envelope_Struct_Comp"/>
</dbReference>